<feature type="transmembrane region" description="Helical" evidence="9">
    <location>
        <begin position="174"/>
        <end position="193"/>
    </location>
</feature>
<feature type="transmembrane region" description="Helical" evidence="9">
    <location>
        <begin position="633"/>
        <end position="655"/>
    </location>
</feature>
<dbReference type="GO" id="GO:0015369">
    <property type="term" value="F:calcium:proton antiporter activity"/>
    <property type="evidence" value="ECO:0007669"/>
    <property type="project" value="UniProtKB-ARBA"/>
</dbReference>
<dbReference type="PANTHER" id="PTHR31503:SF18">
    <property type="entry name" value="CA(2+)_H(+) EXCHANGER, PUTATIVE (EUROFUNG)-RELATED"/>
    <property type="match status" value="1"/>
</dbReference>
<protein>
    <recommendedName>
        <fullName evidence="10">Sodium/calcium exchanger membrane region domain-containing protein</fullName>
    </recommendedName>
</protein>
<evidence type="ECO:0000256" key="4">
    <source>
        <dbReference type="ARBA" id="ARBA00022692"/>
    </source>
</evidence>
<evidence type="ECO:0000256" key="2">
    <source>
        <dbReference type="ARBA" id="ARBA00008170"/>
    </source>
</evidence>
<dbReference type="STRING" id="1043003.A0A074W2X1"/>
<name>A0A074W2X1_AURM1</name>
<keyword evidence="4 9" id="KW-0812">Transmembrane</keyword>
<gene>
    <name evidence="11" type="ORF">M437DRAFT_41034</name>
</gene>
<feature type="transmembrane region" description="Helical" evidence="9">
    <location>
        <begin position="703"/>
        <end position="724"/>
    </location>
</feature>
<feature type="compositionally biased region" description="Polar residues" evidence="8">
    <location>
        <begin position="27"/>
        <end position="48"/>
    </location>
</feature>
<feature type="compositionally biased region" description="Polar residues" evidence="8">
    <location>
        <begin position="582"/>
        <end position="601"/>
    </location>
</feature>
<dbReference type="FunFam" id="1.20.1420.30:FF:000011">
    <property type="entry name" value="Vacuolar calcium ion transporter"/>
    <property type="match status" value="1"/>
</dbReference>
<dbReference type="Gene3D" id="1.20.1420.30">
    <property type="entry name" value="NCX, central ion-binding region"/>
    <property type="match status" value="2"/>
</dbReference>
<feature type="compositionally biased region" description="Low complexity" evidence="8">
    <location>
        <begin position="397"/>
        <end position="411"/>
    </location>
</feature>
<dbReference type="GO" id="GO:0000329">
    <property type="term" value="C:fungal-type vacuole membrane"/>
    <property type="evidence" value="ECO:0007669"/>
    <property type="project" value="TreeGrafter"/>
</dbReference>
<comment type="subcellular location">
    <subcellularLocation>
        <location evidence="1">Endomembrane system</location>
        <topology evidence="1">Multi-pass membrane protein</topology>
    </subcellularLocation>
</comment>
<evidence type="ECO:0000256" key="3">
    <source>
        <dbReference type="ARBA" id="ARBA00022448"/>
    </source>
</evidence>
<keyword evidence="6" id="KW-0406">Ion transport</keyword>
<feature type="compositionally biased region" description="Basic and acidic residues" evidence="8">
    <location>
        <begin position="9"/>
        <end position="26"/>
    </location>
</feature>
<dbReference type="GeneID" id="63913672"/>
<comment type="similarity">
    <text evidence="2">Belongs to the Ca(2+):cation antiporter (CaCA) (TC 2.A.19) family.</text>
</comment>
<feature type="transmembrane region" description="Helical" evidence="9">
    <location>
        <begin position="308"/>
        <end position="326"/>
    </location>
</feature>
<keyword evidence="3" id="KW-0813">Transport</keyword>
<evidence type="ECO:0000256" key="1">
    <source>
        <dbReference type="ARBA" id="ARBA00004127"/>
    </source>
</evidence>
<feature type="transmembrane region" description="Helical" evidence="9">
    <location>
        <begin position="730"/>
        <end position="751"/>
    </location>
</feature>
<proteinExistence type="inferred from homology"/>
<sequence>MGEPSDPSLLDRIRSWARHHASDRSNHNNNITPQRSASPILPTTTRNLPNAEKAGPSLTPSTALHHVNTDTSHHDSITFNNTADKTSPALPAPAPPPEHVKSEHASPNKPALGGQDGTDNVPATKPSIIKRAKAGTVRFGLHTYDALTHSWVNVLLIFVPAGIIVKALDINASVVFALNAVAIIPLAGMLAYATEVVASRLGDTLGALMNVSFGNAVELIIFIIALVKDEIRIVQASLVGSILSNLLLIMGMAFTLGGLRFQEQIYNSTITQMSACLLSLSVVSLVLPTAFHASFSDSAAADTAVLKVSRGTSVILLIIYILYLLFQLKSHAYLYESTPQQIIDEESHPGILADMLGSSSSSDSSDSSSSSDSDTSSHTTSKRIRRAFRNRRRRKSSASTATTPSVISAPSVERAHSQQSEIVQPQPQRRPSALGAINSGDEADTDGELEMRGAPPLIRDFVDGPAVEEHQQQLQFQDTKPDTRKHKKKHKKRHHHKRHGSHDEKQSIDEASSIRKQGKQPVKEVVPKPFGIRQLSSRQAFPRPTLPKMLSQNVFVTPPPISGSPVTGAPMVPRTGVGALRRTSSLPDRLNRQNTPSTLPQDNLPPYARTPGADQENEEETDEEHNRMSRTAAVVLLLFSTALVAVCAEFMVDAIPAMIDATPVSQAFIGLIILPIVSNAAEHVTAVSVAAKNKMDLSIGVSVGSSIQIALFVTPLVVILGWIIGRDMSLYFTLFETISLFVTAFVVNFLVLDGRSNYLEGALLIAAYVIIAVSAFYYPDGANASSLAGST</sequence>
<dbReference type="GO" id="GO:0006874">
    <property type="term" value="P:intracellular calcium ion homeostasis"/>
    <property type="evidence" value="ECO:0007669"/>
    <property type="project" value="TreeGrafter"/>
</dbReference>
<evidence type="ECO:0000313" key="11">
    <source>
        <dbReference type="EMBL" id="KEQ65904.1"/>
    </source>
</evidence>
<feature type="transmembrane region" description="Helical" evidence="9">
    <location>
        <begin position="275"/>
        <end position="296"/>
    </location>
</feature>
<accession>A0A074W2X1</accession>
<dbReference type="GO" id="GO:0012505">
    <property type="term" value="C:endomembrane system"/>
    <property type="evidence" value="ECO:0007669"/>
    <property type="project" value="UniProtKB-SubCell"/>
</dbReference>
<feature type="compositionally biased region" description="Basic residues" evidence="8">
    <location>
        <begin position="380"/>
        <end position="396"/>
    </location>
</feature>
<feature type="transmembrane region" description="Helical" evidence="9">
    <location>
        <begin position="758"/>
        <end position="778"/>
    </location>
</feature>
<feature type="transmembrane region" description="Helical" evidence="9">
    <location>
        <begin position="205"/>
        <end position="227"/>
    </location>
</feature>
<evidence type="ECO:0000259" key="10">
    <source>
        <dbReference type="Pfam" id="PF01699"/>
    </source>
</evidence>
<dbReference type="Proteomes" id="UP000030672">
    <property type="component" value="Unassembled WGS sequence"/>
</dbReference>
<feature type="domain" description="Sodium/calcium exchanger membrane region" evidence="10">
    <location>
        <begin position="174"/>
        <end position="328"/>
    </location>
</feature>
<feature type="compositionally biased region" description="Polar residues" evidence="8">
    <location>
        <begin position="417"/>
        <end position="429"/>
    </location>
</feature>
<evidence type="ECO:0000256" key="9">
    <source>
        <dbReference type="SAM" id="Phobius"/>
    </source>
</evidence>
<dbReference type="InterPro" id="IPR044880">
    <property type="entry name" value="NCX_ion-bd_dom_sf"/>
</dbReference>
<evidence type="ECO:0000313" key="12">
    <source>
        <dbReference type="Proteomes" id="UP000030672"/>
    </source>
</evidence>
<feature type="region of interest" description="Disordered" evidence="8">
    <location>
        <begin position="581"/>
        <end position="626"/>
    </location>
</feature>
<organism evidence="11 12">
    <name type="scientific">Aureobasidium melanogenum (strain CBS 110374)</name>
    <name type="common">Aureobasidium pullulans var. melanogenum</name>
    <dbReference type="NCBI Taxonomy" id="1043003"/>
    <lineage>
        <taxon>Eukaryota</taxon>
        <taxon>Fungi</taxon>
        <taxon>Dikarya</taxon>
        <taxon>Ascomycota</taxon>
        <taxon>Pezizomycotina</taxon>
        <taxon>Dothideomycetes</taxon>
        <taxon>Dothideomycetidae</taxon>
        <taxon>Dothideales</taxon>
        <taxon>Saccotheciaceae</taxon>
        <taxon>Aureobasidium</taxon>
    </lineage>
</organism>
<dbReference type="InterPro" id="IPR004713">
    <property type="entry name" value="CaH_exchang"/>
</dbReference>
<feature type="compositionally biased region" description="Basic residues" evidence="8">
    <location>
        <begin position="483"/>
        <end position="500"/>
    </location>
</feature>
<evidence type="ECO:0000256" key="7">
    <source>
        <dbReference type="ARBA" id="ARBA00023136"/>
    </source>
</evidence>
<dbReference type="RefSeq" id="XP_040882927.1">
    <property type="nucleotide sequence ID" value="XM_041020299.1"/>
</dbReference>
<feature type="compositionally biased region" description="Low complexity" evidence="8">
    <location>
        <begin position="358"/>
        <end position="379"/>
    </location>
</feature>
<feature type="domain" description="Sodium/calcium exchanger membrane region" evidence="10">
    <location>
        <begin position="633"/>
        <end position="775"/>
    </location>
</feature>
<feature type="compositionally biased region" description="Basic and acidic residues" evidence="8">
    <location>
        <begin position="67"/>
        <end position="76"/>
    </location>
</feature>
<keyword evidence="5 9" id="KW-1133">Transmembrane helix</keyword>
<dbReference type="EMBL" id="KL584826">
    <property type="protein sequence ID" value="KEQ65904.1"/>
    <property type="molecule type" value="Genomic_DNA"/>
</dbReference>
<dbReference type="HOGENOM" id="CLU_008721_3_1_1"/>
<dbReference type="AlphaFoldDB" id="A0A074W2X1"/>
<dbReference type="PANTHER" id="PTHR31503">
    <property type="entry name" value="VACUOLAR CALCIUM ION TRANSPORTER"/>
    <property type="match status" value="1"/>
</dbReference>
<reference evidence="11 12" key="1">
    <citation type="journal article" date="2014" name="BMC Genomics">
        <title>Genome sequencing of four Aureobasidium pullulans varieties: biotechnological potential, stress tolerance, and description of new species.</title>
        <authorList>
            <person name="Gostin Ar C."/>
            <person name="Ohm R.A."/>
            <person name="Kogej T."/>
            <person name="Sonjak S."/>
            <person name="Turk M."/>
            <person name="Zajc J."/>
            <person name="Zalar P."/>
            <person name="Grube M."/>
            <person name="Sun H."/>
            <person name="Han J."/>
            <person name="Sharma A."/>
            <person name="Chiniquy J."/>
            <person name="Ngan C.Y."/>
            <person name="Lipzen A."/>
            <person name="Barry K."/>
            <person name="Grigoriev I.V."/>
            <person name="Gunde-Cimerman N."/>
        </authorList>
    </citation>
    <scope>NUCLEOTIDE SEQUENCE [LARGE SCALE GENOMIC DNA]</scope>
    <source>
        <strain evidence="11 12">CBS 110374</strain>
    </source>
</reference>
<feature type="transmembrane region" description="Helical" evidence="9">
    <location>
        <begin position="233"/>
        <end position="254"/>
    </location>
</feature>
<evidence type="ECO:0000256" key="8">
    <source>
        <dbReference type="SAM" id="MobiDB-lite"/>
    </source>
</evidence>
<evidence type="ECO:0000256" key="5">
    <source>
        <dbReference type="ARBA" id="ARBA00022989"/>
    </source>
</evidence>
<feature type="region of interest" description="Disordered" evidence="8">
    <location>
        <begin position="353"/>
        <end position="450"/>
    </location>
</feature>
<keyword evidence="12" id="KW-1185">Reference proteome</keyword>
<dbReference type="FunFam" id="1.20.1420.30:FF:000016">
    <property type="entry name" value="Membrane bound cation transporter"/>
    <property type="match status" value="1"/>
</dbReference>
<dbReference type="InterPro" id="IPR004837">
    <property type="entry name" value="NaCa_Exmemb"/>
</dbReference>
<feature type="transmembrane region" description="Helical" evidence="9">
    <location>
        <begin position="667"/>
        <end position="691"/>
    </location>
</feature>
<feature type="region of interest" description="Disordered" evidence="8">
    <location>
        <begin position="468"/>
        <end position="524"/>
    </location>
</feature>
<dbReference type="Pfam" id="PF01699">
    <property type="entry name" value="Na_Ca_ex"/>
    <property type="match status" value="2"/>
</dbReference>
<keyword evidence="7 9" id="KW-0472">Membrane</keyword>
<evidence type="ECO:0000256" key="6">
    <source>
        <dbReference type="ARBA" id="ARBA00023065"/>
    </source>
</evidence>
<feature type="region of interest" description="Disordered" evidence="8">
    <location>
        <begin position="1"/>
        <end position="124"/>
    </location>
</feature>